<feature type="chain" id="PRO_5031383217" description="Lipoprotein" evidence="2">
    <location>
        <begin position="24"/>
        <end position="159"/>
    </location>
</feature>
<feature type="region of interest" description="Disordered" evidence="1">
    <location>
        <begin position="27"/>
        <end position="53"/>
    </location>
</feature>
<organism evidence="3 4">
    <name type="scientific">Nocardia gamkensis</name>
    <dbReference type="NCBI Taxonomy" id="352869"/>
    <lineage>
        <taxon>Bacteria</taxon>
        <taxon>Bacillati</taxon>
        <taxon>Actinomycetota</taxon>
        <taxon>Actinomycetes</taxon>
        <taxon>Mycobacteriales</taxon>
        <taxon>Nocardiaceae</taxon>
        <taxon>Nocardia</taxon>
    </lineage>
</organism>
<name>A0A7X6L7W6_9NOCA</name>
<dbReference type="EMBL" id="JAAXOS010000012">
    <property type="protein sequence ID" value="NKY29344.1"/>
    <property type="molecule type" value="Genomic_DNA"/>
</dbReference>
<dbReference type="Proteomes" id="UP000540698">
    <property type="component" value="Unassembled WGS sequence"/>
</dbReference>
<gene>
    <name evidence="3" type="ORF">HGB38_24435</name>
</gene>
<dbReference type="PROSITE" id="PS51257">
    <property type="entry name" value="PROKAR_LIPOPROTEIN"/>
    <property type="match status" value="1"/>
</dbReference>
<reference evidence="3 4" key="1">
    <citation type="submission" date="2020-04" db="EMBL/GenBank/DDBJ databases">
        <title>MicrobeNet Type strains.</title>
        <authorList>
            <person name="Nicholson A.C."/>
        </authorList>
    </citation>
    <scope>NUCLEOTIDE SEQUENCE [LARGE SCALE GENOMIC DNA]</scope>
    <source>
        <strain evidence="3 4">DSM 44956</strain>
    </source>
</reference>
<feature type="signal peptide" evidence="2">
    <location>
        <begin position="1"/>
        <end position="23"/>
    </location>
</feature>
<dbReference type="AlphaFoldDB" id="A0A7X6L7W6"/>
<proteinExistence type="predicted"/>
<sequence>MAILRRGAAIVAASMFGMLTACGQHVDPAAPSTPERTAEEAAGTRADPGPRRIAGGTMIVVPHAADLEPTSAMPFSEYDIEDGTNKLAIHIPGPVGCPSIGFTARVEESADRVNVRLLRGLHRGMPPCQGANPEQKREYGVVVVDLQRPLGERTVLSFA</sequence>
<evidence type="ECO:0000256" key="2">
    <source>
        <dbReference type="SAM" id="SignalP"/>
    </source>
</evidence>
<protein>
    <recommendedName>
        <fullName evidence="5">Lipoprotein</fullName>
    </recommendedName>
</protein>
<accession>A0A7X6L7W6</accession>
<evidence type="ECO:0000313" key="3">
    <source>
        <dbReference type="EMBL" id="NKY29344.1"/>
    </source>
</evidence>
<comment type="caution">
    <text evidence="3">The sequence shown here is derived from an EMBL/GenBank/DDBJ whole genome shotgun (WGS) entry which is preliminary data.</text>
</comment>
<evidence type="ECO:0000256" key="1">
    <source>
        <dbReference type="SAM" id="MobiDB-lite"/>
    </source>
</evidence>
<dbReference type="RefSeq" id="WP_157114054.1">
    <property type="nucleotide sequence ID" value="NZ_JAAXOS010000012.1"/>
</dbReference>
<evidence type="ECO:0000313" key="4">
    <source>
        <dbReference type="Proteomes" id="UP000540698"/>
    </source>
</evidence>
<keyword evidence="4" id="KW-1185">Reference proteome</keyword>
<evidence type="ECO:0008006" key="5">
    <source>
        <dbReference type="Google" id="ProtNLM"/>
    </source>
</evidence>
<keyword evidence="2" id="KW-0732">Signal</keyword>